<dbReference type="Pfam" id="PF17776">
    <property type="entry name" value="NLRC4_HD2"/>
    <property type="match status" value="1"/>
</dbReference>
<dbReference type="SMART" id="SM00449">
    <property type="entry name" value="SPRY"/>
    <property type="match status" value="1"/>
</dbReference>
<keyword evidence="2" id="KW-0963">Cytoplasm</keyword>
<name>A0A8C7MKI2_ONCKI</name>
<evidence type="ECO:0000256" key="7">
    <source>
        <dbReference type="SAM" id="MobiDB-lite"/>
    </source>
</evidence>
<feature type="region of interest" description="Disordered" evidence="7">
    <location>
        <begin position="125"/>
        <end position="145"/>
    </location>
</feature>
<dbReference type="InterPro" id="IPR011029">
    <property type="entry name" value="DEATH-like_dom_sf"/>
</dbReference>
<dbReference type="InterPro" id="IPR013320">
    <property type="entry name" value="ConA-like_dom_sf"/>
</dbReference>
<dbReference type="GeneTree" id="ENSGT01150000286904"/>
<dbReference type="SMART" id="SM00368">
    <property type="entry name" value="LRR_RI"/>
    <property type="match status" value="8"/>
</dbReference>
<organism evidence="10 11">
    <name type="scientific">Oncorhynchus kisutch</name>
    <name type="common">Coho salmon</name>
    <name type="synonym">Salmo kisutch</name>
    <dbReference type="NCBI Taxonomy" id="8019"/>
    <lineage>
        <taxon>Eukaryota</taxon>
        <taxon>Metazoa</taxon>
        <taxon>Chordata</taxon>
        <taxon>Craniata</taxon>
        <taxon>Vertebrata</taxon>
        <taxon>Euteleostomi</taxon>
        <taxon>Actinopterygii</taxon>
        <taxon>Neopterygii</taxon>
        <taxon>Teleostei</taxon>
        <taxon>Protacanthopterygii</taxon>
        <taxon>Salmoniformes</taxon>
        <taxon>Salmonidae</taxon>
        <taxon>Salmoninae</taxon>
        <taxon>Oncorhynchus</taxon>
    </lineage>
</organism>
<dbReference type="InterPro" id="IPR051261">
    <property type="entry name" value="NLR"/>
</dbReference>
<evidence type="ECO:0000256" key="6">
    <source>
        <dbReference type="ARBA" id="ARBA00022840"/>
    </source>
</evidence>
<dbReference type="Pfam" id="PF13765">
    <property type="entry name" value="PRY"/>
    <property type="match status" value="1"/>
</dbReference>
<dbReference type="InterPro" id="IPR006574">
    <property type="entry name" value="PRY"/>
</dbReference>
<keyword evidence="11" id="KW-1185">Reference proteome</keyword>
<dbReference type="InterPro" id="IPR032675">
    <property type="entry name" value="LRR_dom_sf"/>
</dbReference>
<keyword evidence="3" id="KW-0433">Leucine-rich repeat</keyword>
<comment type="subcellular location">
    <subcellularLocation>
        <location evidence="1">Cytoplasm</location>
    </subcellularLocation>
</comment>
<protein>
    <recommendedName>
        <fullName evidence="12">NACHT, LRR and PYD domains-containing protein 12-like</fullName>
    </recommendedName>
</protein>
<dbReference type="GO" id="GO:0005524">
    <property type="term" value="F:ATP binding"/>
    <property type="evidence" value="ECO:0007669"/>
    <property type="project" value="UniProtKB-KW"/>
</dbReference>
<dbReference type="InterPro" id="IPR003879">
    <property type="entry name" value="Butyrophylin_SPRY"/>
</dbReference>
<proteinExistence type="predicted"/>
<reference evidence="10" key="2">
    <citation type="submission" date="2025-09" db="UniProtKB">
        <authorList>
            <consortium name="Ensembl"/>
        </authorList>
    </citation>
    <scope>IDENTIFICATION</scope>
</reference>
<dbReference type="Pfam" id="PF00622">
    <property type="entry name" value="SPRY"/>
    <property type="match status" value="1"/>
</dbReference>
<dbReference type="PROSITE" id="PS50188">
    <property type="entry name" value="B302_SPRY"/>
    <property type="match status" value="1"/>
</dbReference>
<dbReference type="InterPro" id="IPR001611">
    <property type="entry name" value="Leu-rich_rpt"/>
</dbReference>
<feature type="domain" description="NACHT" evidence="9">
    <location>
        <begin position="264"/>
        <end position="398"/>
    </location>
</feature>
<dbReference type="PROSITE" id="PS51450">
    <property type="entry name" value="LRR"/>
    <property type="match status" value="3"/>
</dbReference>
<feature type="domain" description="B30.2/SPRY" evidence="8">
    <location>
        <begin position="1002"/>
        <end position="1192"/>
    </location>
</feature>
<dbReference type="Ensembl" id="ENSOKIT00005065341.1">
    <property type="protein sequence ID" value="ENSOKIP00005061480.1"/>
    <property type="gene ID" value="ENSOKIG00005026336.1"/>
</dbReference>
<accession>A0A8C7MKI2</accession>
<dbReference type="InterPro" id="IPR041075">
    <property type="entry name" value="NOD1/2_WH"/>
</dbReference>
<evidence type="ECO:0000256" key="4">
    <source>
        <dbReference type="ARBA" id="ARBA00022737"/>
    </source>
</evidence>
<evidence type="ECO:0000259" key="8">
    <source>
        <dbReference type="PROSITE" id="PS50188"/>
    </source>
</evidence>
<dbReference type="SMART" id="SM00589">
    <property type="entry name" value="PRY"/>
    <property type="match status" value="1"/>
</dbReference>
<dbReference type="Pfam" id="PF05729">
    <property type="entry name" value="NACHT"/>
    <property type="match status" value="1"/>
</dbReference>
<dbReference type="InterPro" id="IPR001870">
    <property type="entry name" value="B30.2/SPRY"/>
</dbReference>
<dbReference type="InterPro" id="IPR007111">
    <property type="entry name" value="NACHT_NTPase"/>
</dbReference>
<evidence type="ECO:0000256" key="3">
    <source>
        <dbReference type="ARBA" id="ARBA00022614"/>
    </source>
</evidence>
<sequence length="1192" mass="134727">MKSDWSMNQPISFREGDFSTEQRNQQERSESEILSGQSSQSHQTDLASIFSVCGPVMYICFCLSQVKLICQSFINVLMRKHLFSCLTYLLDLFQLLEEKIMTFVKNELKMFKRILSPELPEGFESQKQDKEVVEAEDEKQESSAREGALKITLHILRKMNQKELADTLEKYSDDPAVICQRELKSNLKKKFQCVFEGIAKQGNPTLLNKIYTELYITEGGTGEVNNEHELRQIETTTRKQAKPETAIKCNDIFKPLTGQDKPIRTVLTKGVAGIGKTVSVQKFILDWAEGKANQDVQFVFSFPFRELNLMKEDKHTLIELLNHFSMETKQSRISNYDKYKVLFIFDGLDECRLPLDFQKNKICWDVTESTSVDVLLTNLIKGNLLPSALLWITTRPAAANKIPSGCVDQVTEVRGFNDPQKEEYFRKRFSDEDLASRIISHIKTSRSLHIMCHIPVFCWISATVLEHMLKHKREEMPKTLTEMYTHLVVFHTKQKNEKYLGKEETGPHWNKESILSLGKLAFQQLVKGNLIFYEEDLKEAGIDVNEASVYSGLCTELFKEECGLYQDKVYCFVHLSIQEFLAAVYVFLSFINNNQNLMDKLQTKSSIFSSLFRDKPEVTFYKSAVDKALQSETGNLDLFLRFLLGLSLESNQKHLRGLLTKTRSSSQSHEETIEYIKEKIGEDLSPERSINLFHCLNELNDHSLVEEIQRYLRSGSLSNPNLSPAQWSALVFVLLTSEKELDVFDLKKYSRSEEGLLRLLPVVKASRAALLSGCGVTEEGCASLVSALESNPSHLRELDLSSNDLKDSGVELLSAGLGNPHCKLEILRLTGCKLTDTSCKVLASVLSSNPSHLRELDLSNNDLKDSGVKLLSAGLGNPHCKLETLRLSRCGVTEEGCASLVSAQRSNPSHLRELDLSNNDLKDSGVELLSAGLGNPHCKLETLRLSGCLVTEEGCASLVSALRSNPSHLRELDLSYNHPGDSGVRLLSAGLEDPHCRLEKLNVEHGGENRMKPGIRKYVCDLTLDPNTVDRLLSLSEENRKVTWRTEKQPYPDHPERFEDCGQVLCREGLTGRCYWEVEWSGGADIGVTYKGISRRGELKDCGLGYNDKSWSLTCYGNICIAWHNNNRTTIDVPSSSHRVGVYLDWPAGTLSFYRASSDTLTHLITFTSTFTEPLYPGFRVYYDSNSVSLKQ</sequence>
<dbReference type="Gene3D" id="1.10.533.10">
    <property type="entry name" value="Death Domain, Fas"/>
    <property type="match status" value="1"/>
</dbReference>
<feature type="region of interest" description="Disordered" evidence="7">
    <location>
        <begin position="1"/>
        <end position="39"/>
    </location>
</feature>
<dbReference type="AlphaFoldDB" id="A0A8C7MKI2"/>
<evidence type="ECO:0000256" key="1">
    <source>
        <dbReference type="ARBA" id="ARBA00004496"/>
    </source>
</evidence>
<dbReference type="PRINTS" id="PR01407">
    <property type="entry name" value="BUTYPHLNCDUF"/>
</dbReference>
<evidence type="ECO:0000313" key="10">
    <source>
        <dbReference type="Ensembl" id="ENSOKIP00005061480.1"/>
    </source>
</evidence>
<keyword evidence="4" id="KW-0677">Repeat</keyword>
<evidence type="ECO:0000256" key="5">
    <source>
        <dbReference type="ARBA" id="ARBA00022741"/>
    </source>
</evidence>
<dbReference type="InterPro" id="IPR003877">
    <property type="entry name" value="SPRY_dom"/>
</dbReference>
<dbReference type="InterPro" id="IPR041267">
    <property type="entry name" value="NLRP_HD2"/>
</dbReference>
<dbReference type="PROSITE" id="PS50837">
    <property type="entry name" value="NACHT"/>
    <property type="match status" value="1"/>
</dbReference>
<dbReference type="SUPFAM" id="SSF52047">
    <property type="entry name" value="RNI-like"/>
    <property type="match status" value="1"/>
</dbReference>
<dbReference type="SMART" id="SM01288">
    <property type="entry name" value="FISNA"/>
    <property type="match status" value="1"/>
</dbReference>
<dbReference type="FunFam" id="3.40.50.300:FF:001524">
    <property type="entry name" value="Si:dkey-126g1.7"/>
    <property type="match status" value="1"/>
</dbReference>
<dbReference type="FunFam" id="3.80.10.10:FF:000714">
    <property type="entry name" value="Si:ch211-149a19.3"/>
    <property type="match status" value="1"/>
</dbReference>
<evidence type="ECO:0008006" key="12">
    <source>
        <dbReference type="Google" id="ProtNLM"/>
    </source>
</evidence>
<dbReference type="Gene3D" id="2.60.120.920">
    <property type="match status" value="1"/>
</dbReference>
<dbReference type="Proteomes" id="UP000694557">
    <property type="component" value="Unassembled WGS sequence"/>
</dbReference>
<dbReference type="SUPFAM" id="SSF52540">
    <property type="entry name" value="P-loop containing nucleoside triphosphate hydrolases"/>
    <property type="match status" value="1"/>
</dbReference>
<reference evidence="10" key="1">
    <citation type="submission" date="2025-08" db="UniProtKB">
        <authorList>
            <consortium name="Ensembl"/>
        </authorList>
    </citation>
    <scope>IDENTIFICATION</scope>
</reference>
<dbReference type="Gene3D" id="3.80.10.10">
    <property type="entry name" value="Ribonuclease Inhibitor"/>
    <property type="match status" value="2"/>
</dbReference>
<dbReference type="CDD" id="cd16040">
    <property type="entry name" value="SPRY_PRY_SNTX"/>
    <property type="match status" value="1"/>
</dbReference>
<feature type="compositionally biased region" description="Polar residues" evidence="7">
    <location>
        <begin position="1"/>
        <end position="11"/>
    </location>
</feature>
<dbReference type="InterPro" id="IPR027417">
    <property type="entry name" value="P-loop_NTPase"/>
</dbReference>
<dbReference type="InterPro" id="IPR029495">
    <property type="entry name" value="NACHT-assoc"/>
</dbReference>
<evidence type="ECO:0000256" key="2">
    <source>
        <dbReference type="ARBA" id="ARBA00022490"/>
    </source>
</evidence>
<evidence type="ECO:0000259" key="9">
    <source>
        <dbReference type="PROSITE" id="PS50837"/>
    </source>
</evidence>
<keyword evidence="6" id="KW-0067">ATP-binding</keyword>
<keyword evidence="5" id="KW-0547">Nucleotide-binding</keyword>
<dbReference type="Pfam" id="PF14484">
    <property type="entry name" value="FISNA"/>
    <property type="match status" value="1"/>
</dbReference>
<evidence type="ECO:0000313" key="11">
    <source>
        <dbReference type="Proteomes" id="UP000694557"/>
    </source>
</evidence>
<dbReference type="Pfam" id="PF13516">
    <property type="entry name" value="LRR_6"/>
    <property type="match status" value="6"/>
</dbReference>
<dbReference type="InterPro" id="IPR043136">
    <property type="entry name" value="B30.2/SPRY_sf"/>
</dbReference>
<dbReference type="Gene3D" id="3.40.50.300">
    <property type="entry name" value="P-loop containing nucleotide triphosphate hydrolases"/>
    <property type="match status" value="1"/>
</dbReference>
<dbReference type="FunFam" id="2.60.120.920:FF:000037">
    <property type="entry name" value="Si:dkey-191j3.2"/>
    <property type="match status" value="1"/>
</dbReference>
<dbReference type="PANTHER" id="PTHR24106">
    <property type="entry name" value="NACHT, LRR AND CARD DOMAINS-CONTAINING"/>
    <property type="match status" value="1"/>
</dbReference>
<dbReference type="Pfam" id="PF17779">
    <property type="entry name" value="WHD_NOD2"/>
    <property type="match status" value="1"/>
</dbReference>
<dbReference type="FunFam" id="3.80.10.10:FF:000100">
    <property type="entry name" value="Si:dkey-11n14.1"/>
    <property type="match status" value="1"/>
</dbReference>
<dbReference type="SUPFAM" id="SSF49899">
    <property type="entry name" value="Concanavalin A-like lectins/glucanases"/>
    <property type="match status" value="1"/>
</dbReference>
<dbReference type="GO" id="GO:0005737">
    <property type="term" value="C:cytoplasm"/>
    <property type="evidence" value="ECO:0007669"/>
    <property type="project" value="UniProtKB-SubCell"/>
</dbReference>